<accession>A0A368FED2</accession>
<dbReference type="Proteomes" id="UP000252519">
    <property type="component" value="Unassembled WGS sequence"/>
</dbReference>
<evidence type="ECO:0000313" key="7">
    <source>
        <dbReference type="Proteomes" id="UP000252519"/>
    </source>
</evidence>
<dbReference type="Pfam" id="PF10292">
    <property type="entry name" value="7TM_GPCR_Srab"/>
    <property type="match status" value="1"/>
</dbReference>
<reference evidence="6 7" key="1">
    <citation type="submission" date="2014-10" db="EMBL/GenBank/DDBJ databases">
        <title>Draft genome of the hookworm Ancylostoma caninum.</title>
        <authorList>
            <person name="Mitreva M."/>
        </authorList>
    </citation>
    <scope>NUCLEOTIDE SEQUENCE [LARGE SCALE GENOMIC DNA]</scope>
    <source>
        <strain evidence="6 7">Baltimore</strain>
    </source>
</reference>
<dbReference type="OrthoDB" id="5819201at2759"/>
<proteinExistence type="predicted"/>
<dbReference type="GO" id="GO:0016020">
    <property type="term" value="C:membrane"/>
    <property type="evidence" value="ECO:0007669"/>
    <property type="project" value="UniProtKB-SubCell"/>
</dbReference>
<comment type="subcellular location">
    <subcellularLocation>
        <location evidence="1">Membrane</location>
        <topology evidence="1">Multi-pass membrane protein</topology>
    </subcellularLocation>
</comment>
<keyword evidence="7" id="KW-1185">Reference proteome</keyword>
<feature type="transmembrane region" description="Helical" evidence="5">
    <location>
        <begin position="27"/>
        <end position="46"/>
    </location>
</feature>
<keyword evidence="3 5" id="KW-1133">Transmembrane helix</keyword>
<organism evidence="6 7">
    <name type="scientific">Ancylostoma caninum</name>
    <name type="common">Dog hookworm</name>
    <dbReference type="NCBI Taxonomy" id="29170"/>
    <lineage>
        <taxon>Eukaryota</taxon>
        <taxon>Metazoa</taxon>
        <taxon>Ecdysozoa</taxon>
        <taxon>Nematoda</taxon>
        <taxon>Chromadorea</taxon>
        <taxon>Rhabditida</taxon>
        <taxon>Rhabditina</taxon>
        <taxon>Rhabditomorpha</taxon>
        <taxon>Strongyloidea</taxon>
        <taxon>Ancylostomatidae</taxon>
        <taxon>Ancylostomatinae</taxon>
        <taxon>Ancylostoma</taxon>
    </lineage>
</organism>
<dbReference type="InterPro" id="IPR019408">
    <property type="entry name" value="7TM_GPCR_serpentine_rcpt_Srab"/>
</dbReference>
<evidence type="ECO:0000256" key="5">
    <source>
        <dbReference type="SAM" id="Phobius"/>
    </source>
</evidence>
<dbReference type="AlphaFoldDB" id="A0A368FED2"/>
<keyword evidence="2 5" id="KW-0812">Transmembrane</keyword>
<evidence type="ECO:0000256" key="3">
    <source>
        <dbReference type="ARBA" id="ARBA00022989"/>
    </source>
</evidence>
<dbReference type="EMBL" id="JOJR01002518">
    <property type="protein sequence ID" value="RCN28537.1"/>
    <property type="molecule type" value="Genomic_DNA"/>
</dbReference>
<keyword evidence="4 5" id="KW-0472">Membrane</keyword>
<name>A0A368FED2_ANCCA</name>
<gene>
    <name evidence="6" type="ORF">ANCCAN_25719</name>
</gene>
<protein>
    <submittedName>
        <fullName evidence="6">Uncharacterized protein</fullName>
    </submittedName>
</protein>
<evidence type="ECO:0000313" key="6">
    <source>
        <dbReference type="EMBL" id="RCN28537.1"/>
    </source>
</evidence>
<evidence type="ECO:0000256" key="1">
    <source>
        <dbReference type="ARBA" id="ARBA00004141"/>
    </source>
</evidence>
<sequence>MSGKEPVCSEAVASIAFVPQYVSMSTHIIICFIAFVTNCIFVRLCLKQLHFHFNCRIIHLIKMSIVGENPCDVMVYGSVCFSMRLITSACYIGHTTVLFGLLLERFLATRFVATYERSSNSAGYLIVCCSNRRVRNRWVSLRQT</sequence>
<evidence type="ECO:0000256" key="2">
    <source>
        <dbReference type="ARBA" id="ARBA00022692"/>
    </source>
</evidence>
<comment type="caution">
    <text evidence="6">The sequence shown here is derived from an EMBL/GenBank/DDBJ whole genome shotgun (WGS) entry which is preliminary data.</text>
</comment>
<evidence type="ECO:0000256" key="4">
    <source>
        <dbReference type="ARBA" id="ARBA00023136"/>
    </source>
</evidence>